<dbReference type="AlphaFoldDB" id="A0A0W7X429"/>
<gene>
    <name evidence="4" type="ORF">AT728_08775</name>
</gene>
<evidence type="ECO:0000313" key="5">
    <source>
        <dbReference type="Proteomes" id="UP000054804"/>
    </source>
</evidence>
<comment type="caution">
    <text evidence="4">The sequence shown here is derived from an EMBL/GenBank/DDBJ whole genome shotgun (WGS) entry which is preliminary data.</text>
</comment>
<dbReference type="SUPFAM" id="SSF55961">
    <property type="entry name" value="Bet v1-like"/>
    <property type="match status" value="1"/>
</dbReference>
<comment type="similarity">
    <text evidence="1">Belongs to the AHA1 family.</text>
</comment>
<dbReference type="Pfam" id="PF08327">
    <property type="entry name" value="AHSA1"/>
    <property type="match status" value="1"/>
</dbReference>
<protein>
    <recommendedName>
        <fullName evidence="3">Activator of Hsp90 ATPase homologue 1/2-like C-terminal domain-containing protein</fullName>
    </recommendedName>
</protein>
<keyword evidence="5" id="KW-1185">Reference proteome</keyword>
<dbReference type="EMBL" id="LOCL01000033">
    <property type="protein sequence ID" value="KUF17515.1"/>
    <property type="molecule type" value="Genomic_DNA"/>
</dbReference>
<dbReference type="OrthoDB" id="9803476at2"/>
<feature type="domain" description="Activator of Hsp90 ATPase homologue 1/2-like C-terminal" evidence="3">
    <location>
        <begin position="38"/>
        <end position="154"/>
    </location>
</feature>
<evidence type="ECO:0000256" key="1">
    <source>
        <dbReference type="ARBA" id="ARBA00006817"/>
    </source>
</evidence>
<dbReference type="STRING" id="1765722.AT728_08775"/>
<dbReference type="Gene3D" id="3.30.530.20">
    <property type="match status" value="1"/>
</dbReference>
<dbReference type="Proteomes" id="UP000054804">
    <property type="component" value="Unassembled WGS sequence"/>
</dbReference>
<sequence>MTEGRDFAGRDSTDVIEPGTSRSDGNTHTLHWVLRLPHPVARVWAAVATPEGLPGWLAAADVFEPRLGGAVTLRWLNTGDPAVATHAGHITAWDPDVVAEYTIDLHGRCRFHLEHVGDTGTTLRFTNELTGDDSFRLDCLAGWHDHFGFLVDALAGRPKDWSTWNLDRWRALRAEYAARP</sequence>
<name>A0A0W7X429_9ACTN</name>
<dbReference type="InterPro" id="IPR023393">
    <property type="entry name" value="START-like_dom_sf"/>
</dbReference>
<feature type="compositionally biased region" description="Basic and acidic residues" evidence="2">
    <location>
        <begin position="1"/>
        <end position="13"/>
    </location>
</feature>
<evidence type="ECO:0000259" key="3">
    <source>
        <dbReference type="Pfam" id="PF08327"/>
    </source>
</evidence>
<proteinExistence type="inferred from homology"/>
<dbReference type="InterPro" id="IPR013538">
    <property type="entry name" value="ASHA1/2-like_C"/>
</dbReference>
<evidence type="ECO:0000313" key="4">
    <source>
        <dbReference type="EMBL" id="KUF17515.1"/>
    </source>
</evidence>
<dbReference type="RefSeq" id="WP_058847980.1">
    <property type="nucleotide sequence ID" value="NZ_LOCL01000033.1"/>
</dbReference>
<accession>A0A0W7X429</accession>
<evidence type="ECO:0000256" key="2">
    <source>
        <dbReference type="SAM" id="MobiDB-lite"/>
    </source>
</evidence>
<organism evidence="4 5">
    <name type="scientific">Streptomyces silvensis</name>
    <dbReference type="NCBI Taxonomy" id="1765722"/>
    <lineage>
        <taxon>Bacteria</taxon>
        <taxon>Bacillati</taxon>
        <taxon>Actinomycetota</taxon>
        <taxon>Actinomycetes</taxon>
        <taxon>Kitasatosporales</taxon>
        <taxon>Streptomycetaceae</taxon>
        <taxon>Streptomyces</taxon>
    </lineage>
</organism>
<reference evidence="4 5" key="1">
    <citation type="submission" date="2015-12" db="EMBL/GenBank/DDBJ databases">
        <title>Draft genome sequence of Streptomyces silvensis ATCC 53525, a producer of novel hormone antagonists.</title>
        <authorList>
            <person name="Johnston C.W."/>
            <person name="Li Y."/>
            <person name="Magarvey N.A."/>
        </authorList>
    </citation>
    <scope>NUCLEOTIDE SEQUENCE [LARGE SCALE GENOMIC DNA]</scope>
    <source>
        <strain evidence="4 5">ATCC 53525</strain>
    </source>
</reference>
<feature type="region of interest" description="Disordered" evidence="2">
    <location>
        <begin position="1"/>
        <end position="23"/>
    </location>
</feature>